<organism evidence="1 2">
    <name type="scientific">Vibrio tapetis subsp. tapetis</name>
    <dbReference type="NCBI Taxonomy" id="1671868"/>
    <lineage>
        <taxon>Bacteria</taxon>
        <taxon>Pseudomonadati</taxon>
        <taxon>Pseudomonadota</taxon>
        <taxon>Gammaproteobacteria</taxon>
        <taxon>Vibrionales</taxon>
        <taxon>Vibrionaceae</taxon>
        <taxon>Vibrio</taxon>
    </lineage>
</organism>
<dbReference type="AlphaFoldDB" id="A0A2N8ZI45"/>
<name>A0A2N8ZI45_9VIBR</name>
<sequence length="46" mass="5251">MSLKKSSFIETANLQIRLYQDWIDLLDVKNVILLVLHCCFGVALVS</sequence>
<proteinExistence type="predicted"/>
<accession>A0A2N8ZI45</accession>
<reference evidence="1 2" key="1">
    <citation type="submission" date="2017-10" db="EMBL/GenBank/DDBJ databases">
        <authorList>
            <person name="Banno H."/>
            <person name="Chua N.-H."/>
        </authorList>
    </citation>
    <scope>NUCLEOTIDE SEQUENCE [LARGE SCALE GENOMIC DNA]</scope>
    <source>
        <strain evidence="1">Vibrio tapetis CECT4600</strain>
    </source>
</reference>
<evidence type="ECO:0000313" key="1">
    <source>
        <dbReference type="EMBL" id="SON51577.1"/>
    </source>
</evidence>
<dbReference type="KEGG" id="vta:A3630"/>
<keyword evidence="2" id="KW-1185">Reference proteome</keyword>
<evidence type="ECO:0000313" key="2">
    <source>
        <dbReference type="Proteomes" id="UP000235828"/>
    </source>
</evidence>
<dbReference type="EMBL" id="LT960611">
    <property type="protein sequence ID" value="SON51577.1"/>
    <property type="molecule type" value="Genomic_DNA"/>
</dbReference>
<protein>
    <submittedName>
        <fullName evidence="1">Uncharacterized protein</fullName>
    </submittedName>
</protein>
<gene>
    <name evidence="1" type="ORF">VTAP4600_A3630</name>
</gene>
<dbReference type="Proteomes" id="UP000235828">
    <property type="component" value="Chromosome A"/>
</dbReference>